<sequence length="648" mass="71434">MDYLGLLPEEVWVQVASALKRGADRSAFAQSCRAFAEFEKLSREKVSVTSWAQASGPICLGTFSNKLTSYLSQFPCMQSLRLVGPNSDPEDVEKFAAGFGRYVLPHQVTRETLVSYEPAMAVTHYLGPAERVLSFGALSATIRTEQLYPPALYPLSIDDHILEGLMGACSRVKHLEVRYDDGISGEGLGCLAGVRGLRSLHLVECSAVKDYTPLKRLLQLESLCIQGLGPSTSTSLTDSAVEQIAANCTTLRTLELISHTSLTNAALIAIGQFCRNLSTFKLHPCRAGPIDSQGVAALASLTNLQTLQLTNLVNEIDPAFQPISQQCSGLTSLRITDCPRFSRWALRRLAFHCGKLTKLDVSRCKKLAMYEALVDLKLCTNLEDLTLDHCIIESQPELFKSLGENLGKLRRLFARGCTGMDEASLGYVLLGCRRLDTMVLTHCRLLQSLKWARLPDLASLKTLDLTNCRLNWDEPFSVALAKCTGLTDLSLAFCAQCIVSPDAFEALFVHYPGLKKLSLARNSGWVRDWTLESTFKLSPNLVELNIHGCYLVTDSGLQSLLSLRSLNSLIISECKAITEDGLVRFAKGNPALESLWCDGVAQGSLLDQKTVCRILRGCQRLKKLAVKSLKPTEFIWEKGKILRFSEVR</sequence>
<feature type="domain" description="F-box/LRR-repeat protein 15/At3g58940/PEG3-like LRR" evidence="1">
    <location>
        <begin position="450"/>
        <end position="576"/>
    </location>
</feature>
<dbReference type="EMBL" id="DF237037">
    <property type="protein sequence ID" value="GAQ81704.1"/>
    <property type="molecule type" value="Genomic_DNA"/>
</dbReference>
<dbReference type="OrthoDB" id="423607at2759"/>
<dbReference type="Proteomes" id="UP000054558">
    <property type="component" value="Unassembled WGS sequence"/>
</dbReference>
<organism evidence="2 3">
    <name type="scientific">Klebsormidium nitens</name>
    <name type="common">Green alga</name>
    <name type="synonym">Ulothrix nitens</name>
    <dbReference type="NCBI Taxonomy" id="105231"/>
    <lineage>
        <taxon>Eukaryota</taxon>
        <taxon>Viridiplantae</taxon>
        <taxon>Streptophyta</taxon>
        <taxon>Klebsormidiophyceae</taxon>
        <taxon>Klebsormidiales</taxon>
        <taxon>Klebsormidiaceae</taxon>
        <taxon>Klebsormidium</taxon>
    </lineage>
</organism>
<dbReference type="OMA" id="DAMCSIA"/>
<dbReference type="AlphaFoldDB" id="A0A1Y1HSV9"/>
<evidence type="ECO:0000313" key="2">
    <source>
        <dbReference type="EMBL" id="GAQ81704.1"/>
    </source>
</evidence>
<dbReference type="PANTHER" id="PTHR13318:SF178">
    <property type="entry name" value="OS02G0200900 PROTEIN"/>
    <property type="match status" value="1"/>
</dbReference>
<dbReference type="SMART" id="SM00367">
    <property type="entry name" value="LRR_CC"/>
    <property type="match status" value="10"/>
</dbReference>
<proteinExistence type="predicted"/>
<dbReference type="GO" id="GO:0019005">
    <property type="term" value="C:SCF ubiquitin ligase complex"/>
    <property type="evidence" value="ECO:0000318"/>
    <property type="project" value="GO_Central"/>
</dbReference>
<dbReference type="Pfam" id="PF24758">
    <property type="entry name" value="LRR_At5g56370"/>
    <property type="match status" value="1"/>
</dbReference>
<dbReference type="InterPro" id="IPR055411">
    <property type="entry name" value="LRR_FXL15/At3g58940/PEG3-like"/>
</dbReference>
<dbReference type="InterPro" id="IPR006553">
    <property type="entry name" value="Leu-rich_rpt_Cys-con_subtyp"/>
</dbReference>
<dbReference type="GO" id="GO:0031146">
    <property type="term" value="P:SCF-dependent proteasomal ubiquitin-dependent protein catabolic process"/>
    <property type="evidence" value="ECO:0000318"/>
    <property type="project" value="GO_Central"/>
</dbReference>
<name>A0A1Y1HSV9_KLENI</name>
<evidence type="ECO:0000313" key="3">
    <source>
        <dbReference type="Proteomes" id="UP000054558"/>
    </source>
</evidence>
<protein>
    <submittedName>
        <fullName evidence="2">Leucine rich repeat/RNI-like superfamily protein</fullName>
    </submittedName>
</protein>
<evidence type="ECO:0000259" key="1">
    <source>
        <dbReference type="Pfam" id="PF24758"/>
    </source>
</evidence>
<reference evidence="2 3" key="1">
    <citation type="journal article" date="2014" name="Nat. Commun.">
        <title>Klebsormidium flaccidum genome reveals primary factors for plant terrestrial adaptation.</title>
        <authorList>
            <person name="Hori K."/>
            <person name="Maruyama F."/>
            <person name="Fujisawa T."/>
            <person name="Togashi T."/>
            <person name="Yamamoto N."/>
            <person name="Seo M."/>
            <person name="Sato S."/>
            <person name="Yamada T."/>
            <person name="Mori H."/>
            <person name="Tajima N."/>
            <person name="Moriyama T."/>
            <person name="Ikeuchi M."/>
            <person name="Watanabe M."/>
            <person name="Wada H."/>
            <person name="Kobayashi K."/>
            <person name="Saito M."/>
            <person name="Masuda T."/>
            <person name="Sasaki-Sekimoto Y."/>
            <person name="Mashiguchi K."/>
            <person name="Awai K."/>
            <person name="Shimojima M."/>
            <person name="Masuda S."/>
            <person name="Iwai M."/>
            <person name="Nobusawa T."/>
            <person name="Narise T."/>
            <person name="Kondo S."/>
            <person name="Saito H."/>
            <person name="Sato R."/>
            <person name="Murakawa M."/>
            <person name="Ihara Y."/>
            <person name="Oshima-Yamada Y."/>
            <person name="Ohtaka K."/>
            <person name="Satoh M."/>
            <person name="Sonobe K."/>
            <person name="Ishii M."/>
            <person name="Ohtani R."/>
            <person name="Kanamori-Sato M."/>
            <person name="Honoki R."/>
            <person name="Miyazaki D."/>
            <person name="Mochizuki H."/>
            <person name="Umetsu J."/>
            <person name="Higashi K."/>
            <person name="Shibata D."/>
            <person name="Kamiya Y."/>
            <person name="Sato N."/>
            <person name="Nakamura Y."/>
            <person name="Tabata S."/>
            <person name="Ida S."/>
            <person name="Kurokawa K."/>
            <person name="Ohta H."/>
        </authorList>
    </citation>
    <scope>NUCLEOTIDE SEQUENCE [LARGE SCALE GENOMIC DNA]</scope>
    <source>
        <strain evidence="2 3">NIES-2285</strain>
    </source>
</reference>
<dbReference type="InterPro" id="IPR032675">
    <property type="entry name" value="LRR_dom_sf"/>
</dbReference>
<dbReference type="SUPFAM" id="SSF52047">
    <property type="entry name" value="RNI-like"/>
    <property type="match status" value="2"/>
</dbReference>
<accession>A0A1Y1HSV9</accession>
<gene>
    <name evidence="2" type="ORF">KFL_000880180</name>
</gene>
<dbReference type="PANTHER" id="PTHR13318">
    <property type="entry name" value="PARTNER OF PAIRED, ISOFORM B-RELATED"/>
    <property type="match status" value="1"/>
</dbReference>
<dbReference type="Gene3D" id="3.80.10.10">
    <property type="entry name" value="Ribonuclease Inhibitor"/>
    <property type="match status" value="3"/>
</dbReference>
<keyword evidence="3" id="KW-1185">Reference proteome</keyword>